<evidence type="ECO:0000313" key="1">
    <source>
        <dbReference type="EMBL" id="KAI5662415.1"/>
    </source>
</evidence>
<accession>A0ACC0APX6</accession>
<proteinExistence type="predicted"/>
<keyword evidence="2" id="KW-1185">Reference proteome</keyword>
<dbReference type="Proteomes" id="UP001060085">
    <property type="component" value="Linkage Group LG05"/>
</dbReference>
<sequence>MPSSPKFFAARSSSSYTRRSTAAIVCFLIGITGFLFGFIALAKEGFGYSCKYAKPTSVSVVWDRTGNGGGESGNGANLSSDEGRKRYKVMGFVGIQTGFRSAGRRRALRQTWFPSDHQGLQRLEEATGLVFRFVIGKTSDRSKMAALRKEVAEYDDFMLLDIEEEYSKLPYKTLAFFKAAYALYDSEFYVKADDDIYLRPDRLSLLLAKDRSHSQTYLGCMKKGPVFTDPKLKWYEPLGHLLGQEYFLHAYGPLYALSADVVASLVALKNNSFRMFSNEDVTIGAWMLAMNVNHENNRQLCEASCTSTSIAVWDIPKCSGLCEPEKKLLELHATEICSKSPTLPADDD</sequence>
<protein>
    <submittedName>
        <fullName evidence="1">Uncharacterized protein</fullName>
    </submittedName>
</protein>
<reference evidence="2" key="1">
    <citation type="journal article" date="2023" name="Nat. Plants">
        <title>Single-cell RNA sequencing provides a high-resolution roadmap for understanding the multicellular compartmentation of specialized metabolism.</title>
        <authorList>
            <person name="Sun S."/>
            <person name="Shen X."/>
            <person name="Li Y."/>
            <person name="Li Y."/>
            <person name="Wang S."/>
            <person name="Li R."/>
            <person name="Zhang H."/>
            <person name="Shen G."/>
            <person name="Guo B."/>
            <person name="Wei J."/>
            <person name="Xu J."/>
            <person name="St-Pierre B."/>
            <person name="Chen S."/>
            <person name="Sun C."/>
        </authorList>
    </citation>
    <scope>NUCLEOTIDE SEQUENCE [LARGE SCALE GENOMIC DNA]</scope>
</reference>
<evidence type="ECO:0000313" key="2">
    <source>
        <dbReference type="Proteomes" id="UP001060085"/>
    </source>
</evidence>
<dbReference type="EMBL" id="CM044705">
    <property type="protein sequence ID" value="KAI5662415.1"/>
    <property type="molecule type" value="Genomic_DNA"/>
</dbReference>
<organism evidence="1 2">
    <name type="scientific">Catharanthus roseus</name>
    <name type="common">Madagascar periwinkle</name>
    <name type="synonym">Vinca rosea</name>
    <dbReference type="NCBI Taxonomy" id="4058"/>
    <lineage>
        <taxon>Eukaryota</taxon>
        <taxon>Viridiplantae</taxon>
        <taxon>Streptophyta</taxon>
        <taxon>Embryophyta</taxon>
        <taxon>Tracheophyta</taxon>
        <taxon>Spermatophyta</taxon>
        <taxon>Magnoliopsida</taxon>
        <taxon>eudicotyledons</taxon>
        <taxon>Gunneridae</taxon>
        <taxon>Pentapetalae</taxon>
        <taxon>asterids</taxon>
        <taxon>lamiids</taxon>
        <taxon>Gentianales</taxon>
        <taxon>Apocynaceae</taxon>
        <taxon>Rauvolfioideae</taxon>
        <taxon>Vinceae</taxon>
        <taxon>Catharanthinae</taxon>
        <taxon>Catharanthus</taxon>
    </lineage>
</organism>
<name>A0ACC0APX6_CATRO</name>
<comment type="caution">
    <text evidence="1">The sequence shown here is derived from an EMBL/GenBank/DDBJ whole genome shotgun (WGS) entry which is preliminary data.</text>
</comment>
<gene>
    <name evidence="1" type="ORF">M9H77_21738</name>
</gene>